<evidence type="ECO:0000256" key="1">
    <source>
        <dbReference type="ARBA" id="ARBA00004496"/>
    </source>
</evidence>
<dbReference type="VEuPathDB" id="FungiDB:CJJ09_001855"/>
<dbReference type="InterPro" id="IPR015943">
    <property type="entry name" value="WD40/YVTN_repeat-like_dom_sf"/>
</dbReference>
<protein>
    <submittedName>
        <fullName evidence="8">Uncharacterized protein</fullName>
    </submittedName>
</protein>
<dbReference type="VEuPathDB" id="FungiDB:CJI96_0000089"/>
<keyword evidence="2" id="KW-0963">Cytoplasm</keyword>
<comment type="similarity">
    <text evidence="6">Belongs to the WD repeat WDR6 family.</text>
</comment>
<gene>
    <name evidence="8" type="ORF">QG37_05314</name>
</gene>
<dbReference type="InterPro" id="IPR051973">
    <property type="entry name" value="tRNA_Anticodon_Mtase-Reg"/>
</dbReference>
<evidence type="ECO:0000256" key="3">
    <source>
        <dbReference type="ARBA" id="ARBA00022574"/>
    </source>
</evidence>
<evidence type="ECO:0000313" key="8">
    <source>
        <dbReference type="EMBL" id="KND97899.1"/>
    </source>
</evidence>
<dbReference type="SUPFAM" id="SSF50978">
    <property type="entry name" value="WD40 repeat-like"/>
    <property type="match status" value="2"/>
</dbReference>
<dbReference type="SMART" id="SM00320">
    <property type="entry name" value="WD40"/>
    <property type="match status" value="8"/>
</dbReference>
<reference evidence="9" key="1">
    <citation type="journal article" date="2015" name="BMC Genomics">
        <title>Draft genome of a commonly misdiagnosed multidrug resistant pathogen Candida auris.</title>
        <authorList>
            <person name="Chatterjee S."/>
            <person name="Alampalli S.V."/>
            <person name="Nageshan R.K."/>
            <person name="Chettiar S.T."/>
            <person name="Joshi S."/>
            <person name="Tatu U.S."/>
        </authorList>
    </citation>
    <scope>NUCLEOTIDE SEQUENCE [LARGE SCALE GENOMIC DNA]</scope>
    <source>
        <strain evidence="9">6684</strain>
    </source>
</reference>
<dbReference type="PANTHER" id="PTHR14344">
    <property type="entry name" value="WD REPEAT PROTEIN"/>
    <property type="match status" value="1"/>
</dbReference>
<evidence type="ECO:0000256" key="5">
    <source>
        <dbReference type="ARBA" id="ARBA00022737"/>
    </source>
</evidence>
<dbReference type="InterPro" id="IPR011044">
    <property type="entry name" value="Quino_amine_DH_bsu"/>
</dbReference>
<evidence type="ECO:0000256" key="4">
    <source>
        <dbReference type="ARBA" id="ARBA00022694"/>
    </source>
</evidence>
<dbReference type="VEuPathDB" id="FungiDB:CJJ09_001856"/>
<dbReference type="VEuPathDB" id="FungiDB:QG37_05314"/>
<dbReference type="InterPro" id="IPR001680">
    <property type="entry name" value="WD40_rpt"/>
</dbReference>
<dbReference type="EMBL" id="LGST01000038">
    <property type="protein sequence ID" value="KND97899.1"/>
    <property type="molecule type" value="Genomic_DNA"/>
</dbReference>
<dbReference type="GO" id="GO:0030488">
    <property type="term" value="P:tRNA methylation"/>
    <property type="evidence" value="ECO:0007669"/>
    <property type="project" value="TreeGrafter"/>
</dbReference>
<organism evidence="8 9">
    <name type="scientific">Candidozyma auris</name>
    <name type="common">Yeast</name>
    <name type="synonym">Candida auris</name>
    <dbReference type="NCBI Taxonomy" id="498019"/>
    <lineage>
        <taxon>Eukaryota</taxon>
        <taxon>Fungi</taxon>
        <taxon>Dikarya</taxon>
        <taxon>Ascomycota</taxon>
        <taxon>Saccharomycotina</taxon>
        <taxon>Pichiomycetes</taxon>
        <taxon>Metschnikowiaceae</taxon>
        <taxon>Candidozyma</taxon>
    </lineage>
</organism>
<sequence>MPMPSGNPVSSVSEEFLKELEHYGPVTAIKVHKSLIIVGYGPILKIFNRDGNDELIFSQQIFKRNKIHSIAVNNDRIAIAGARSFAVLEPLKQGYAVQERAINEWIVAVEFLNNDTILVLTSHNEVLEIDIADCENFRMLSKYHCNEKSILYSGSIRVINDNVVYVSAGTVMDGVLIWDLRRKEILHNLRDHEGSIFGVKINASGKFIISCSDDRSVKLYSFDGTLLASGWGHGSRIWSLEFLSVSDQSVKIFSCGEDCAVRLWEYHGEHTLRQLMLFDHHHSGKHIWSGDVDTNSGIFVTGGADGKVRAEALKEEPTMTISLEEIAAQAEVDVLTKELIRSFGILNLPGITLVVTTKGRLFLHHENVGRWSRLSIDSLAEHEIAHYTLFKTVCELNAFIVCNNDGDMHVIGFDSKCQVYHVARKNPLPGPKKIINMLVSSSTGHGRVFVLLNSPILSEPMDLVTFVKTGDRLEPDLSQCLQKTDPRTFIPTSFHVDWKNHLVFVGSRHANFAVYEITPEQTLLPKVSKKLCNGDTITSLSLVDGEEGRSIVLVTLRDGFYILMETCIGHKLQSKIILKNKISRNIEGGFMKSNQLILYGFRSSCFYLWNETKQIEIAKDFCKGGHRHWEVSVHINPLQLHFSYLTQGCLRISTLESSWNSINQGLLVEGTHGREIRDVALHQESENSACCLFVSASEDARIKVGKLYKDGKMSYQWTMNNHISGLQRVAFLNGDFLASSAANEELLIWKLTRLRNEIVVINEVNRVQVAGEHPDLRVMDFASKETSSGFWIAAAYSNSIVKIFFFNKEDLQLQEKACIPYGSVCILNIHLLSFGTQDFVMTGTSDGNLTIWDLSSLIQCNLAPPHEPIVKQQVHQSGVKAVLPFFNEFGAYTVVTGGDDNSLISSQVSYESGKLELVTTAFVERAASATIVSISRAADNQVLVTSVDQIVRVWDTRLLSLNCICAKYTTVADTGCSDTTIIDGRRVGVVAGAGVSVFTWDDTKSFMSSF</sequence>
<dbReference type="GO" id="GO:0005737">
    <property type="term" value="C:cytoplasm"/>
    <property type="evidence" value="ECO:0007669"/>
    <property type="project" value="UniProtKB-SubCell"/>
</dbReference>
<dbReference type="PROSITE" id="PS50082">
    <property type="entry name" value="WD_REPEATS_2"/>
    <property type="match status" value="1"/>
</dbReference>
<dbReference type="Proteomes" id="UP000037122">
    <property type="component" value="Unassembled WGS sequence"/>
</dbReference>
<dbReference type="InterPro" id="IPR036322">
    <property type="entry name" value="WD40_repeat_dom_sf"/>
</dbReference>
<comment type="caution">
    <text evidence="8">The sequence shown here is derived from an EMBL/GenBank/DDBJ whole genome shotgun (WGS) entry which is preliminary data.</text>
</comment>
<dbReference type="VEuPathDB" id="FungiDB:B9J08_001623"/>
<proteinExistence type="inferred from homology"/>
<dbReference type="PANTHER" id="PTHR14344:SF3">
    <property type="entry name" value="WD REPEAT-CONTAINING PROTEIN 6"/>
    <property type="match status" value="1"/>
</dbReference>
<evidence type="ECO:0000313" key="9">
    <source>
        <dbReference type="Proteomes" id="UP000037122"/>
    </source>
</evidence>
<evidence type="ECO:0000256" key="7">
    <source>
        <dbReference type="PROSITE-ProRule" id="PRU00221"/>
    </source>
</evidence>
<dbReference type="VEuPathDB" id="FungiDB:CJJ07_000080"/>
<comment type="subcellular location">
    <subcellularLocation>
        <location evidence="1">Cytoplasm</location>
    </subcellularLocation>
</comment>
<dbReference type="SUPFAM" id="SSF50969">
    <property type="entry name" value="YVTN repeat-like/Quinoprotein amine dehydrogenase"/>
    <property type="match status" value="1"/>
</dbReference>
<keyword evidence="5" id="KW-0677">Repeat</keyword>
<dbReference type="Gene3D" id="2.130.10.10">
    <property type="entry name" value="YVTN repeat-like/Quinoprotein amine dehydrogenase"/>
    <property type="match status" value="4"/>
</dbReference>
<feature type="repeat" description="WD" evidence="7">
    <location>
        <begin position="189"/>
        <end position="223"/>
    </location>
</feature>
<evidence type="ECO:0000256" key="2">
    <source>
        <dbReference type="ARBA" id="ARBA00022490"/>
    </source>
</evidence>
<dbReference type="Pfam" id="PF00400">
    <property type="entry name" value="WD40"/>
    <property type="match status" value="2"/>
</dbReference>
<evidence type="ECO:0000256" key="6">
    <source>
        <dbReference type="ARBA" id="ARBA00038255"/>
    </source>
</evidence>
<dbReference type="VEuPathDB" id="FungiDB:CJI97_001687"/>
<name>A0A0L0NV62_CANAR</name>
<accession>A0A0L0NV62</accession>
<keyword evidence="4" id="KW-0819">tRNA processing</keyword>
<keyword evidence="3 7" id="KW-0853">WD repeat</keyword>
<dbReference type="AlphaFoldDB" id="A0A0L0NV62"/>